<evidence type="ECO:0000313" key="3">
    <source>
        <dbReference type="Proteomes" id="UP000237481"/>
    </source>
</evidence>
<reference evidence="2 3" key="1">
    <citation type="submission" date="2018-01" db="EMBL/GenBank/DDBJ databases">
        <title>Harnessing the power of phylogenomics to disentangle the directionality and signatures of interkingdom host jumping in the parasitic fungal genus Tolypocladium.</title>
        <authorList>
            <person name="Quandt C.A."/>
            <person name="Patterson W."/>
            <person name="Spatafora J.W."/>
        </authorList>
    </citation>
    <scope>NUCLEOTIDE SEQUENCE [LARGE SCALE GENOMIC DNA]</scope>
    <source>
        <strain evidence="2 3">NRBC 100945</strain>
    </source>
</reference>
<proteinExistence type="predicted"/>
<feature type="region of interest" description="Disordered" evidence="1">
    <location>
        <begin position="41"/>
        <end position="86"/>
    </location>
</feature>
<feature type="compositionally biased region" description="Polar residues" evidence="1">
    <location>
        <begin position="55"/>
        <end position="69"/>
    </location>
</feature>
<organism evidence="2 3">
    <name type="scientific">Tolypocladium paradoxum</name>
    <dbReference type="NCBI Taxonomy" id="94208"/>
    <lineage>
        <taxon>Eukaryota</taxon>
        <taxon>Fungi</taxon>
        <taxon>Dikarya</taxon>
        <taxon>Ascomycota</taxon>
        <taxon>Pezizomycotina</taxon>
        <taxon>Sordariomycetes</taxon>
        <taxon>Hypocreomycetidae</taxon>
        <taxon>Hypocreales</taxon>
        <taxon>Ophiocordycipitaceae</taxon>
        <taxon>Tolypocladium</taxon>
    </lineage>
</organism>
<name>A0A2S4KZY1_9HYPO</name>
<feature type="compositionally biased region" description="Basic and acidic residues" evidence="1">
    <location>
        <begin position="41"/>
        <end position="54"/>
    </location>
</feature>
<sequence length="86" mass="9216">MLARHRAANAALTGAGIMGGTIYMGLRWDGKIGDSLVTIETGHDDAHDPIDEGSKSMSASTTSTPNGVQPQAPWKNERRRAKDRVL</sequence>
<keyword evidence="3" id="KW-1185">Reference proteome</keyword>
<gene>
    <name evidence="2" type="ORF">TPAR_04079</name>
</gene>
<evidence type="ECO:0000313" key="2">
    <source>
        <dbReference type="EMBL" id="POR35719.1"/>
    </source>
</evidence>
<dbReference type="AlphaFoldDB" id="A0A2S4KZY1"/>
<comment type="caution">
    <text evidence="2">The sequence shown here is derived from an EMBL/GenBank/DDBJ whole genome shotgun (WGS) entry which is preliminary data.</text>
</comment>
<feature type="compositionally biased region" description="Basic residues" evidence="1">
    <location>
        <begin position="77"/>
        <end position="86"/>
    </location>
</feature>
<accession>A0A2S4KZY1</accession>
<evidence type="ECO:0000256" key="1">
    <source>
        <dbReference type="SAM" id="MobiDB-lite"/>
    </source>
</evidence>
<protein>
    <submittedName>
        <fullName evidence="2">Uncharacterized protein</fullName>
    </submittedName>
</protein>
<dbReference type="Proteomes" id="UP000237481">
    <property type="component" value="Unassembled WGS sequence"/>
</dbReference>
<dbReference type="EMBL" id="PKSG01000415">
    <property type="protein sequence ID" value="POR35719.1"/>
    <property type="molecule type" value="Genomic_DNA"/>
</dbReference>